<evidence type="ECO:0000256" key="10">
    <source>
        <dbReference type="ARBA" id="ARBA00066687"/>
    </source>
</evidence>
<evidence type="ECO:0000313" key="15">
    <source>
        <dbReference type="EMBL" id="PPK29740.1"/>
    </source>
</evidence>
<feature type="active site" description="Proton acceptor" evidence="13">
    <location>
        <position position="215"/>
    </location>
</feature>
<accession>A0A2S6EX56</accession>
<evidence type="ECO:0000256" key="3">
    <source>
        <dbReference type="ARBA" id="ARBA00022857"/>
    </source>
</evidence>
<evidence type="ECO:0000256" key="11">
    <source>
        <dbReference type="ARBA" id="ARBA00069372"/>
    </source>
</evidence>
<dbReference type="EC" id="1.1.1.94" evidence="10 13"/>
<reference evidence="15 16" key="1">
    <citation type="submission" date="2018-02" db="EMBL/GenBank/DDBJ databases">
        <title>Draft genome sequences of four Legionella pneumophila clinical strains isolated in Ontario.</title>
        <authorList>
            <person name="Fortuna A."/>
            <person name="Ramnarine R."/>
            <person name="Li A."/>
            <person name="Frantz C."/>
            <person name="Mallo G."/>
        </authorList>
    </citation>
    <scope>NUCLEOTIDE SEQUENCE [LARGE SCALE GENOMIC DNA]</scope>
    <source>
        <strain evidence="15 16">LG61</strain>
    </source>
</reference>
<dbReference type="Gene3D" id="3.40.50.720">
    <property type="entry name" value="NAD(P)-binding Rossmann-like Domain"/>
    <property type="match status" value="1"/>
</dbReference>
<dbReference type="InterPro" id="IPR013328">
    <property type="entry name" value="6PGD_dom2"/>
</dbReference>
<dbReference type="InterPro" id="IPR036291">
    <property type="entry name" value="NAD(P)-bd_dom_sf"/>
</dbReference>
<dbReference type="EMBL" id="PQWY01000016">
    <property type="protein sequence ID" value="PPK29740.1"/>
    <property type="molecule type" value="Genomic_DNA"/>
</dbReference>
<sequence>MMLYICSSWKKNKKQLELKTRLFLTKMNKKTIAMLGAGSWGTAVAIHLAKIGYKTLLWSHNPQHVALMAEQHSNPAYLPDITFPENLIPSDDLIRCVQASDYVIIAVPSHAFAELINKIPKSTKGLAWLTKGVDPGSHQLLSQLVASRFGIDFPIAVISGPSFAKEVARFLPTALTLASNNMSYQKKMHELFHHDNIRVYLSDDLIGVQLCGAVKNILAIACGISDGLGYGANAKAALITRGLAEMTRLGLSLGARQDTFLGLAGVGDLVLTCTDDQSRNRRFGLLLGREVPIPEAEHQIGQVVEGKHNAAQICAIANKNRVEMPICEQINALLHGIVHAQEAVNNLMSRPAKEE</sequence>
<keyword evidence="8 13" id="KW-1208">Phospholipid metabolism</keyword>
<dbReference type="OrthoDB" id="9812273at2"/>
<dbReference type="InterPro" id="IPR006109">
    <property type="entry name" value="G3P_DH_NAD-dep_C"/>
</dbReference>
<evidence type="ECO:0000256" key="1">
    <source>
        <dbReference type="ARBA" id="ARBA00011009"/>
    </source>
</evidence>
<feature type="binding site" evidence="13">
    <location>
        <position position="305"/>
    </location>
    <ligand>
        <name>NADPH</name>
        <dbReference type="ChEBI" id="CHEBI:57783"/>
    </ligand>
</feature>
<dbReference type="SUPFAM" id="SSF51735">
    <property type="entry name" value="NAD(P)-binding Rossmann-fold domains"/>
    <property type="match status" value="1"/>
</dbReference>
<evidence type="ECO:0000256" key="4">
    <source>
        <dbReference type="ARBA" id="ARBA00023002"/>
    </source>
</evidence>
<feature type="binding site" evidence="13">
    <location>
        <position position="77"/>
    </location>
    <ligand>
        <name>NADPH</name>
        <dbReference type="ChEBI" id="CHEBI:57783"/>
    </ligand>
</feature>
<comment type="caution">
    <text evidence="13">Lacks conserved residue(s) required for the propagation of feature annotation.</text>
</comment>
<dbReference type="AlphaFoldDB" id="A0A2S6EX56"/>
<dbReference type="Pfam" id="PF07479">
    <property type="entry name" value="NAD_Gly3P_dh_C"/>
    <property type="match status" value="1"/>
</dbReference>
<evidence type="ECO:0000256" key="2">
    <source>
        <dbReference type="ARBA" id="ARBA00022516"/>
    </source>
</evidence>
<feature type="binding site" evidence="13">
    <location>
        <position position="131"/>
    </location>
    <ligand>
        <name>sn-glycerol 3-phosphate</name>
        <dbReference type="ChEBI" id="CHEBI:57597"/>
    </ligand>
</feature>
<keyword evidence="7 13" id="KW-0594">Phospholipid biosynthesis</keyword>
<keyword evidence="5 13" id="KW-0520">NAD</keyword>
<dbReference type="PANTHER" id="PTHR11728">
    <property type="entry name" value="GLYCEROL-3-PHOSPHATE DEHYDROGENASE"/>
    <property type="match status" value="1"/>
</dbReference>
<dbReference type="GO" id="GO:0141153">
    <property type="term" value="F:glycerol-3-phosphate dehydrogenase (NADP+) activity"/>
    <property type="evidence" value="ECO:0007669"/>
    <property type="project" value="RHEA"/>
</dbReference>
<comment type="catalytic activity">
    <reaction evidence="13">
        <text>sn-glycerol 3-phosphate + NAD(+) = dihydroxyacetone phosphate + NADH + H(+)</text>
        <dbReference type="Rhea" id="RHEA:11092"/>
        <dbReference type="ChEBI" id="CHEBI:15378"/>
        <dbReference type="ChEBI" id="CHEBI:57540"/>
        <dbReference type="ChEBI" id="CHEBI:57597"/>
        <dbReference type="ChEBI" id="CHEBI:57642"/>
        <dbReference type="ChEBI" id="CHEBI:57945"/>
        <dbReference type="EC" id="1.1.1.94"/>
    </reaction>
</comment>
<dbReference type="GO" id="GO:0046167">
    <property type="term" value="P:glycerol-3-phosphate biosynthetic process"/>
    <property type="evidence" value="ECO:0007669"/>
    <property type="project" value="UniProtKB-UniRule"/>
</dbReference>
<evidence type="ECO:0000256" key="13">
    <source>
        <dbReference type="HAMAP-Rule" id="MF_00394"/>
    </source>
</evidence>
<proteinExistence type="inferred from homology"/>
<keyword evidence="13" id="KW-0963">Cytoplasm</keyword>
<dbReference type="NCBIfam" id="NF000940">
    <property type="entry name" value="PRK00094.1-2"/>
    <property type="match status" value="1"/>
</dbReference>
<feature type="binding site" evidence="13">
    <location>
        <position position="160"/>
    </location>
    <ligand>
        <name>sn-glycerol 3-phosphate</name>
        <dbReference type="ChEBI" id="CHEBI:57597"/>
    </ligand>
</feature>
<comment type="function">
    <text evidence="13">Catalyzes the reduction of the glycolytic intermediate dihydroxyacetone phosphate (DHAP) to sn-glycerol 3-phosphate (G3P), the key precursor for phospholipid synthesis.</text>
</comment>
<organism evidence="15 16">
    <name type="scientific">Legionella pneumophila</name>
    <dbReference type="NCBI Taxonomy" id="446"/>
    <lineage>
        <taxon>Bacteria</taxon>
        <taxon>Pseudomonadati</taxon>
        <taxon>Pseudomonadota</taxon>
        <taxon>Gammaproteobacteria</taxon>
        <taxon>Legionellales</taxon>
        <taxon>Legionellaceae</taxon>
        <taxon>Legionella</taxon>
    </lineage>
</organism>
<keyword evidence="13" id="KW-0547">Nucleotide-binding</keyword>
<dbReference type="GO" id="GO:0046168">
    <property type="term" value="P:glycerol-3-phosphate catabolic process"/>
    <property type="evidence" value="ECO:0007669"/>
    <property type="project" value="InterPro"/>
</dbReference>
<dbReference type="Pfam" id="PF01210">
    <property type="entry name" value="NAD_Gly3P_dh_N"/>
    <property type="match status" value="1"/>
</dbReference>
<evidence type="ECO:0000256" key="6">
    <source>
        <dbReference type="ARBA" id="ARBA00023098"/>
    </source>
</evidence>
<keyword evidence="6 13" id="KW-0443">Lipid metabolism</keyword>
<name>A0A2S6EX56_LEGPN</name>
<dbReference type="Gene3D" id="1.10.1040.10">
    <property type="entry name" value="N-(1-d-carboxylethyl)-l-norvaline Dehydrogenase, domain 2"/>
    <property type="match status" value="1"/>
</dbReference>
<dbReference type="PANTHER" id="PTHR11728:SF1">
    <property type="entry name" value="GLYCEROL-3-PHOSPHATE DEHYDROGENASE [NAD(+)] 2, CHLOROPLASTIC"/>
    <property type="match status" value="1"/>
</dbReference>
<evidence type="ECO:0000313" key="16">
    <source>
        <dbReference type="Proteomes" id="UP000239239"/>
    </source>
</evidence>
<dbReference type="NCBIfam" id="NF000942">
    <property type="entry name" value="PRK00094.1-4"/>
    <property type="match status" value="1"/>
</dbReference>
<feature type="binding site" evidence="13">
    <location>
        <position position="39"/>
    </location>
    <ligand>
        <name>NADPH</name>
        <dbReference type="ChEBI" id="CHEBI:57783"/>
    </ligand>
</feature>
<keyword evidence="3 13" id="KW-0521">NADP</keyword>
<feature type="binding site" evidence="13">
    <location>
        <position position="278"/>
    </location>
    <ligand>
        <name>sn-glycerol 3-phosphate</name>
        <dbReference type="ChEBI" id="CHEBI:57597"/>
    </ligand>
</feature>
<feature type="binding site" evidence="13">
    <location>
        <position position="164"/>
    </location>
    <ligand>
        <name>NADPH</name>
        <dbReference type="ChEBI" id="CHEBI:57783"/>
    </ligand>
</feature>
<dbReference type="GO" id="GO:0141152">
    <property type="term" value="F:glycerol-3-phosphate dehydrogenase (NAD+) activity"/>
    <property type="evidence" value="ECO:0007669"/>
    <property type="project" value="RHEA"/>
</dbReference>
<comment type="catalytic activity">
    <reaction evidence="9">
        <text>sn-glycerol 3-phosphate + NADP(+) = dihydroxyacetone phosphate + NADPH + H(+)</text>
        <dbReference type="Rhea" id="RHEA:11096"/>
        <dbReference type="ChEBI" id="CHEBI:15378"/>
        <dbReference type="ChEBI" id="CHEBI:57597"/>
        <dbReference type="ChEBI" id="CHEBI:57642"/>
        <dbReference type="ChEBI" id="CHEBI:57783"/>
        <dbReference type="ChEBI" id="CHEBI:58349"/>
        <dbReference type="EC" id="1.1.1.94"/>
    </reaction>
    <physiologicalReaction direction="right-to-left" evidence="9">
        <dbReference type="Rhea" id="RHEA:11098"/>
    </physiologicalReaction>
</comment>
<protein>
    <recommendedName>
        <fullName evidence="11 13">Glycerol-3-phosphate dehydrogenase [NAD(P)+]</fullName>
        <ecNumber evidence="10 13">1.1.1.94</ecNumber>
    </recommendedName>
    <alternativeName>
        <fullName evidence="13">NAD(P)(+)-dependent glycerol-3-phosphate dehydrogenase</fullName>
    </alternativeName>
    <alternativeName>
        <fullName evidence="12 13">NAD(P)H-dependent dihydroxyacetone-phosphate reductase</fullName>
    </alternativeName>
</protein>
<feature type="binding site" evidence="13">
    <location>
        <position position="60"/>
    </location>
    <ligand>
        <name>NADPH</name>
        <dbReference type="ChEBI" id="CHEBI:57783"/>
    </ligand>
</feature>
<keyword evidence="2 13" id="KW-0444">Lipid biosynthesis</keyword>
<comment type="subcellular location">
    <subcellularLocation>
        <location evidence="13">Cytoplasm</location>
    </subcellularLocation>
</comment>
<dbReference type="FunFam" id="3.40.50.720:FF:000019">
    <property type="entry name" value="Glycerol-3-phosphate dehydrogenase [NAD(P)+]"/>
    <property type="match status" value="1"/>
</dbReference>
<evidence type="ECO:0000256" key="7">
    <source>
        <dbReference type="ARBA" id="ARBA00023209"/>
    </source>
</evidence>
<dbReference type="PIRSF" id="PIRSF000114">
    <property type="entry name" value="Glycerol-3-P_dh"/>
    <property type="match status" value="1"/>
</dbReference>
<dbReference type="PROSITE" id="PS00957">
    <property type="entry name" value="NAD_G3PDH"/>
    <property type="match status" value="1"/>
</dbReference>
<evidence type="ECO:0000256" key="5">
    <source>
        <dbReference type="ARBA" id="ARBA00023027"/>
    </source>
</evidence>
<comment type="caution">
    <text evidence="15">The sequence shown here is derived from an EMBL/GenBank/DDBJ whole genome shotgun (WGS) entry which is preliminary data.</text>
</comment>
<gene>
    <name evidence="13" type="primary">gpsA</name>
    <name evidence="15" type="ORF">C3928_11750</name>
</gene>
<dbReference type="Proteomes" id="UP000239239">
    <property type="component" value="Unassembled WGS sequence"/>
</dbReference>
<dbReference type="InterPro" id="IPR011128">
    <property type="entry name" value="G3P_DH_NAD-dep_N"/>
</dbReference>
<dbReference type="UniPathway" id="UPA00940"/>
<dbReference type="GO" id="GO:0005829">
    <property type="term" value="C:cytosol"/>
    <property type="evidence" value="ECO:0007669"/>
    <property type="project" value="TreeGrafter"/>
</dbReference>
<dbReference type="PRINTS" id="PR00077">
    <property type="entry name" value="GPDHDRGNASE"/>
</dbReference>
<feature type="binding site" evidence="13">
    <location>
        <position position="279"/>
    </location>
    <ligand>
        <name>sn-glycerol 3-phosphate</name>
        <dbReference type="ChEBI" id="CHEBI:57597"/>
    </ligand>
</feature>
<evidence type="ECO:0000256" key="14">
    <source>
        <dbReference type="RuleBase" id="RU000437"/>
    </source>
</evidence>
<feature type="binding site" evidence="13">
    <location>
        <position position="268"/>
    </location>
    <ligand>
        <name>sn-glycerol 3-phosphate</name>
        <dbReference type="ChEBI" id="CHEBI:57597"/>
    </ligand>
</feature>
<feature type="binding site" evidence="13">
    <location>
        <position position="279"/>
    </location>
    <ligand>
        <name>NADPH</name>
        <dbReference type="ChEBI" id="CHEBI:57783"/>
    </ligand>
</feature>
<comment type="pathway">
    <text evidence="13">Membrane lipid metabolism; glycerophospholipid metabolism.</text>
</comment>
<dbReference type="HAMAP" id="MF_00394">
    <property type="entry name" value="NAD_Glyc3P_dehydrog"/>
    <property type="match status" value="1"/>
</dbReference>
<feature type="binding site" evidence="13">
    <location>
        <position position="162"/>
    </location>
    <ligand>
        <name>sn-glycerol 3-phosphate</name>
        <dbReference type="ChEBI" id="CHEBI:57597"/>
    </ligand>
</feature>
<feature type="binding site" evidence="13">
    <location>
        <position position="280"/>
    </location>
    <ligand>
        <name>sn-glycerol 3-phosphate</name>
        <dbReference type="ChEBI" id="CHEBI:57597"/>
    </ligand>
</feature>
<comment type="similarity">
    <text evidence="1 13 14">Belongs to the NAD-dependent glycerol-3-phosphate dehydrogenase family.</text>
</comment>
<feature type="binding site" evidence="13">
    <location>
        <position position="303"/>
    </location>
    <ligand>
        <name>NADPH</name>
        <dbReference type="ChEBI" id="CHEBI:57783"/>
    </ligand>
</feature>
<evidence type="ECO:0000256" key="8">
    <source>
        <dbReference type="ARBA" id="ARBA00023264"/>
    </source>
</evidence>
<dbReference type="InterPro" id="IPR008927">
    <property type="entry name" value="6-PGluconate_DH-like_C_sf"/>
</dbReference>
<keyword evidence="4 13" id="KW-0560">Oxidoreductase</keyword>
<dbReference type="GO" id="GO:0051287">
    <property type="term" value="F:NAD binding"/>
    <property type="evidence" value="ECO:0007669"/>
    <property type="project" value="InterPro"/>
</dbReference>
<feature type="binding site" evidence="13">
    <location>
        <position position="40"/>
    </location>
    <ligand>
        <name>NADPH</name>
        <dbReference type="ChEBI" id="CHEBI:57783"/>
    </ligand>
</feature>
<feature type="binding site" evidence="13">
    <location>
        <position position="215"/>
    </location>
    <ligand>
        <name>sn-glycerol 3-phosphate</name>
        <dbReference type="ChEBI" id="CHEBI:57597"/>
    </ligand>
</feature>
<dbReference type="GO" id="GO:0046474">
    <property type="term" value="P:glycerophospholipid biosynthetic process"/>
    <property type="evidence" value="ECO:0007669"/>
    <property type="project" value="TreeGrafter"/>
</dbReference>
<feature type="binding site" evidence="13">
    <location>
        <position position="131"/>
    </location>
    <ligand>
        <name>NADPH</name>
        <dbReference type="ChEBI" id="CHEBI:57783"/>
    </ligand>
</feature>
<dbReference type="FunFam" id="1.10.1040.10:FF:000001">
    <property type="entry name" value="Glycerol-3-phosphate dehydrogenase [NAD(P)+]"/>
    <property type="match status" value="1"/>
</dbReference>
<dbReference type="InterPro" id="IPR006168">
    <property type="entry name" value="G3P_DH_NAD-dep"/>
</dbReference>
<evidence type="ECO:0000256" key="12">
    <source>
        <dbReference type="ARBA" id="ARBA00080511"/>
    </source>
</evidence>
<dbReference type="GO" id="GO:0005975">
    <property type="term" value="P:carbohydrate metabolic process"/>
    <property type="evidence" value="ECO:0007669"/>
    <property type="project" value="InterPro"/>
</dbReference>
<evidence type="ECO:0000256" key="9">
    <source>
        <dbReference type="ARBA" id="ARBA00052716"/>
    </source>
</evidence>
<dbReference type="SUPFAM" id="SSF48179">
    <property type="entry name" value="6-phosphogluconate dehydrogenase C-terminal domain-like"/>
    <property type="match status" value="1"/>
</dbReference>